<dbReference type="AlphaFoldDB" id="A0A804MMQ0"/>
<feature type="compositionally biased region" description="Low complexity" evidence="1">
    <location>
        <begin position="141"/>
        <end position="155"/>
    </location>
</feature>
<sequence length="311" mass="32596">MMFHGEGGPLLPRRPVMAMRRALGRNHTTQSAHAPPANPTGPGNEVDGKHRCLSAAASLHPHSLSSISLCGFRGQALAPMAKSTGRADTYICTGVRFFSGGVRTNGEIHGGSQAMCAAGERASAKEADSAQPPERSADLTRGAQGPGSSAGPSRGWPQRALRWLNIVGPPHWLRRLTAAPVARSGGAPEQRRQAAASGCNHRRRRNSGETGLGSAASHQAGVAALAGVMRTTMPVGAGHGGHCARRKGRAHRYAPWLATGEGNTETKNGKVEWMKNAHSLVGEGLVHVVEQRAGMMVVGVNDVDEEPVQNL</sequence>
<evidence type="ECO:0000256" key="1">
    <source>
        <dbReference type="SAM" id="MobiDB-lite"/>
    </source>
</evidence>
<feature type="region of interest" description="Disordered" evidence="1">
    <location>
        <begin position="119"/>
        <end position="156"/>
    </location>
</feature>
<accession>A0A804MMQ0</accession>
<keyword evidence="3" id="KW-1185">Reference proteome</keyword>
<organism evidence="2 3">
    <name type="scientific">Zea mays</name>
    <name type="common">Maize</name>
    <dbReference type="NCBI Taxonomy" id="4577"/>
    <lineage>
        <taxon>Eukaryota</taxon>
        <taxon>Viridiplantae</taxon>
        <taxon>Streptophyta</taxon>
        <taxon>Embryophyta</taxon>
        <taxon>Tracheophyta</taxon>
        <taxon>Spermatophyta</taxon>
        <taxon>Magnoliopsida</taxon>
        <taxon>Liliopsida</taxon>
        <taxon>Poales</taxon>
        <taxon>Poaceae</taxon>
        <taxon>PACMAD clade</taxon>
        <taxon>Panicoideae</taxon>
        <taxon>Andropogonodae</taxon>
        <taxon>Andropogoneae</taxon>
        <taxon>Tripsacinae</taxon>
        <taxon>Zea</taxon>
    </lineage>
</organism>
<reference evidence="2" key="3">
    <citation type="submission" date="2021-05" db="UniProtKB">
        <authorList>
            <consortium name="EnsemblPlants"/>
        </authorList>
    </citation>
    <scope>IDENTIFICATION</scope>
    <source>
        <strain evidence="2">cv. B73</strain>
    </source>
</reference>
<dbReference type="InParanoid" id="A0A804MMQ0"/>
<proteinExistence type="predicted"/>
<dbReference type="EnsemblPlants" id="Zm00001eb098010_T001">
    <property type="protein sequence ID" value="Zm00001eb098010_P001"/>
    <property type="gene ID" value="Zm00001eb098010"/>
</dbReference>
<reference evidence="3" key="1">
    <citation type="submission" date="2015-12" db="EMBL/GenBank/DDBJ databases">
        <title>Update maize B73 reference genome by single molecule sequencing technologies.</title>
        <authorList>
            <consortium name="Maize Genome Sequencing Project"/>
            <person name="Ware D."/>
        </authorList>
    </citation>
    <scope>NUCLEOTIDE SEQUENCE [LARGE SCALE GENOMIC DNA]</scope>
    <source>
        <strain evidence="3">cv. B73</strain>
    </source>
</reference>
<reference evidence="2" key="2">
    <citation type="submission" date="2019-07" db="EMBL/GenBank/DDBJ databases">
        <authorList>
            <person name="Seetharam A."/>
            <person name="Woodhouse M."/>
            <person name="Cannon E."/>
        </authorList>
    </citation>
    <scope>NUCLEOTIDE SEQUENCE [LARGE SCALE GENOMIC DNA]</scope>
    <source>
        <strain evidence="2">cv. B73</strain>
    </source>
</reference>
<feature type="region of interest" description="Disordered" evidence="1">
    <location>
        <begin position="25"/>
        <end position="48"/>
    </location>
</feature>
<feature type="region of interest" description="Disordered" evidence="1">
    <location>
        <begin position="181"/>
        <end position="216"/>
    </location>
</feature>
<name>A0A804MMQ0_MAIZE</name>
<dbReference type="Proteomes" id="UP000007305">
    <property type="component" value="Chromosome 2"/>
</dbReference>
<dbReference type="Gramene" id="Zm00001eb098010_T001">
    <property type="protein sequence ID" value="Zm00001eb098010_P001"/>
    <property type="gene ID" value="Zm00001eb098010"/>
</dbReference>
<evidence type="ECO:0000313" key="2">
    <source>
        <dbReference type="EnsemblPlants" id="Zm00001eb098010_P001"/>
    </source>
</evidence>
<protein>
    <submittedName>
        <fullName evidence="2">Uncharacterized protein</fullName>
    </submittedName>
</protein>
<evidence type="ECO:0000313" key="3">
    <source>
        <dbReference type="Proteomes" id="UP000007305"/>
    </source>
</evidence>